<dbReference type="EMBL" id="CP001344">
    <property type="protein sequence ID" value="ACL47049.1"/>
    <property type="molecule type" value="Genomic_DNA"/>
</dbReference>
<dbReference type="GO" id="GO:0007165">
    <property type="term" value="P:signal transduction"/>
    <property type="evidence" value="ECO:0007669"/>
    <property type="project" value="InterPro"/>
</dbReference>
<accession>B8HM42</accession>
<dbReference type="InterPro" id="IPR002545">
    <property type="entry name" value="CheW-lke_dom"/>
</dbReference>
<gene>
    <name evidence="2" type="ordered locus">Cyan7425_4744</name>
</gene>
<dbReference type="PROSITE" id="PS50851">
    <property type="entry name" value="CHEW"/>
    <property type="match status" value="1"/>
</dbReference>
<dbReference type="Gene3D" id="2.40.50.180">
    <property type="entry name" value="CheA-289, Domain 4"/>
    <property type="match status" value="1"/>
</dbReference>
<evidence type="ECO:0000259" key="1">
    <source>
        <dbReference type="PROSITE" id="PS50851"/>
    </source>
</evidence>
<evidence type="ECO:0000313" key="2">
    <source>
        <dbReference type="EMBL" id="ACL47049.1"/>
    </source>
</evidence>
<feature type="domain" description="CheW-like" evidence="1">
    <location>
        <begin position="2"/>
        <end position="158"/>
    </location>
</feature>
<organism evidence="2">
    <name type="scientific">Cyanothece sp. (strain PCC 7425 / ATCC 29141)</name>
    <dbReference type="NCBI Taxonomy" id="395961"/>
    <lineage>
        <taxon>Bacteria</taxon>
        <taxon>Bacillati</taxon>
        <taxon>Cyanobacteriota</taxon>
        <taxon>Cyanophyceae</taxon>
        <taxon>Gomontiellales</taxon>
        <taxon>Cyanothecaceae</taxon>
        <taxon>Cyanothece</taxon>
    </lineage>
</organism>
<sequence>MISDYFHVQLRQGVILAVPLHSVAEVFALNLGQICPIPGVVAVLLGVTNQRGRLLWVLELADLLGLPATGEGRRPQDRITLLVLSAGETDTATGQAQIQLGCGVTALKGIVTLDSSLAQPVTDTTPGLPTHLLSGVLEVNQQPTALLNVEAVLAAIHSFTVPAAAIGAGSSPLPL</sequence>
<dbReference type="eggNOG" id="COG0835">
    <property type="taxonomic scope" value="Bacteria"/>
</dbReference>
<dbReference type="InterPro" id="IPR039315">
    <property type="entry name" value="CheW"/>
</dbReference>
<proteinExistence type="predicted"/>
<dbReference type="STRING" id="395961.Cyan7425_4744"/>
<dbReference type="HOGENOM" id="CLU_048995_5_2_3"/>
<dbReference type="Pfam" id="PF01584">
    <property type="entry name" value="CheW"/>
    <property type="match status" value="1"/>
</dbReference>
<dbReference type="PANTHER" id="PTHR22617">
    <property type="entry name" value="CHEMOTAXIS SENSOR HISTIDINE KINASE-RELATED"/>
    <property type="match status" value="1"/>
</dbReference>
<protein>
    <submittedName>
        <fullName evidence="2">CheW protein</fullName>
    </submittedName>
</protein>
<dbReference type="AlphaFoldDB" id="B8HM42"/>
<dbReference type="InterPro" id="IPR036061">
    <property type="entry name" value="CheW-like_dom_sf"/>
</dbReference>
<dbReference type="GO" id="GO:0006935">
    <property type="term" value="P:chemotaxis"/>
    <property type="evidence" value="ECO:0007669"/>
    <property type="project" value="InterPro"/>
</dbReference>
<dbReference type="SMART" id="SM00260">
    <property type="entry name" value="CheW"/>
    <property type="match status" value="1"/>
</dbReference>
<dbReference type="SUPFAM" id="SSF50341">
    <property type="entry name" value="CheW-like"/>
    <property type="match status" value="1"/>
</dbReference>
<reference evidence="2" key="1">
    <citation type="submission" date="2009-01" db="EMBL/GenBank/DDBJ databases">
        <title>Complete sequence of chromosome Cyanothece sp. PCC 7425.</title>
        <authorList>
            <consortium name="US DOE Joint Genome Institute"/>
            <person name="Lucas S."/>
            <person name="Copeland A."/>
            <person name="Lapidus A."/>
            <person name="Glavina del Rio T."/>
            <person name="Dalin E."/>
            <person name="Tice H."/>
            <person name="Bruce D."/>
            <person name="Goodwin L."/>
            <person name="Pitluck S."/>
            <person name="Sims D."/>
            <person name="Meineke L."/>
            <person name="Brettin T."/>
            <person name="Detter J.C."/>
            <person name="Han C."/>
            <person name="Larimer F."/>
            <person name="Land M."/>
            <person name="Hauser L."/>
            <person name="Kyrpides N."/>
            <person name="Ovchinnikova G."/>
            <person name="Liberton M."/>
            <person name="Stoeckel J."/>
            <person name="Banerjee A."/>
            <person name="Singh A."/>
            <person name="Page L."/>
            <person name="Sato H."/>
            <person name="Zhao L."/>
            <person name="Sherman L."/>
            <person name="Pakrasi H."/>
            <person name="Richardson P."/>
        </authorList>
    </citation>
    <scope>NUCLEOTIDE SEQUENCE</scope>
    <source>
        <strain evidence="2">PCC 7425</strain>
    </source>
</reference>
<dbReference type="GO" id="GO:0005829">
    <property type="term" value="C:cytosol"/>
    <property type="evidence" value="ECO:0007669"/>
    <property type="project" value="TreeGrafter"/>
</dbReference>
<dbReference type="KEGG" id="cyn:Cyan7425_4744"/>
<dbReference type="Gene3D" id="2.30.30.40">
    <property type="entry name" value="SH3 Domains"/>
    <property type="match status" value="1"/>
</dbReference>
<name>B8HM42_CYAP4</name>
<dbReference type="OrthoDB" id="425983at2"/>
<dbReference type="PANTHER" id="PTHR22617:SF23">
    <property type="entry name" value="CHEMOTAXIS PROTEIN CHEW"/>
    <property type="match status" value="1"/>
</dbReference>